<evidence type="ECO:0000259" key="2">
    <source>
        <dbReference type="Pfam" id="PF03372"/>
    </source>
</evidence>
<dbReference type="InterPro" id="IPR036691">
    <property type="entry name" value="Endo/exonu/phosph_ase_sf"/>
</dbReference>
<keyword evidence="1" id="KW-0472">Membrane</keyword>
<dbReference type="GO" id="GO:0003824">
    <property type="term" value="F:catalytic activity"/>
    <property type="evidence" value="ECO:0007669"/>
    <property type="project" value="InterPro"/>
</dbReference>
<sequence>MLDALRRPSVIFGAGFGVLISVLCFFPEVFSLHTVTGFVHFTAMRPFALAVVGGATMLGFLLWAFWRSPMLLAMLVVVALFTGIVGVQWASKGLRNTAEVAAPSGDKLTVVSANVLIGNDSYDRLFKRIHDTDADIVALQEAAHTTVEDKLEKFGLSDAYLVTPETPTASPTDADSLVMVKHDLEPEVIDAHSLPFATAGVRTSLGEFYSIHAHAPVQRAVEQRNWAHSVKTERDICERATLIAGDFNATTDSPLMRTGRCSDSAEELNMGARGSWPSKWSSMLGARIDHHLYKPEVLTPYKGEMFVIDGSDHRGLEFSYAVQDADG</sequence>
<dbReference type="OrthoDB" id="2340043at2"/>
<gene>
    <name evidence="3" type="ORF">CJ199_02585</name>
</gene>
<reference evidence="3 4" key="1">
    <citation type="submission" date="2017-09" db="EMBL/GenBank/DDBJ databases">
        <title>Bacterial strain isolated from the female urinary microbiota.</title>
        <authorList>
            <person name="Thomas-White K."/>
            <person name="Kumar N."/>
            <person name="Forster S."/>
            <person name="Putonti C."/>
            <person name="Lawley T."/>
            <person name="Wolfe A.J."/>
        </authorList>
    </citation>
    <scope>NUCLEOTIDE SEQUENCE [LARGE SCALE GENOMIC DNA]</scope>
    <source>
        <strain evidence="3 4">UMB1301</strain>
    </source>
</reference>
<dbReference type="EMBL" id="PNHK01000001">
    <property type="protein sequence ID" value="PMD06277.1"/>
    <property type="molecule type" value="Genomic_DNA"/>
</dbReference>
<organism evidence="3 4">
    <name type="scientific">Brevibacterium paucivorans</name>
    <dbReference type="NCBI Taxonomy" id="170994"/>
    <lineage>
        <taxon>Bacteria</taxon>
        <taxon>Bacillati</taxon>
        <taxon>Actinomycetota</taxon>
        <taxon>Actinomycetes</taxon>
        <taxon>Micrococcales</taxon>
        <taxon>Brevibacteriaceae</taxon>
        <taxon>Brevibacterium</taxon>
    </lineage>
</organism>
<accession>A0A2N6VQ95</accession>
<dbReference type="SUPFAM" id="SSF56219">
    <property type="entry name" value="DNase I-like"/>
    <property type="match status" value="1"/>
</dbReference>
<feature type="transmembrane region" description="Helical" evidence="1">
    <location>
        <begin position="72"/>
        <end position="90"/>
    </location>
</feature>
<feature type="transmembrane region" description="Helical" evidence="1">
    <location>
        <begin position="47"/>
        <end position="66"/>
    </location>
</feature>
<evidence type="ECO:0000256" key="1">
    <source>
        <dbReference type="SAM" id="Phobius"/>
    </source>
</evidence>
<dbReference type="InterPro" id="IPR005135">
    <property type="entry name" value="Endo/exonuclease/phosphatase"/>
</dbReference>
<dbReference type="Proteomes" id="UP000235598">
    <property type="component" value="Unassembled WGS sequence"/>
</dbReference>
<feature type="transmembrane region" description="Helical" evidence="1">
    <location>
        <begin position="12"/>
        <end position="35"/>
    </location>
</feature>
<keyword evidence="1" id="KW-0812">Transmembrane</keyword>
<comment type="caution">
    <text evidence="3">The sequence shown here is derived from an EMBL/GenBank/DDBJ whole genome shotgun (WGS) entry which is preliminary data.</text>
</comment>
<dbReference type="Pfam" id="PF03372">
    <property type="entry name" value="Exo_endo_phos"/>
    <property type="match status" value="1"/>
</dbReference>
<evidence type="ECO:0000313" key="4">
    <source>
        <dbReference type="Proteomes" id="UP000235598"/>
    </source>
</evidence>
<keyword evidence="1" id="KW-1133">Transmembrane helix</keyword>
<proteinExistence type="predicted"/>
<name>A0A2N6VQ95_9MICO</name>
<feature type="domain" description="Endonuclease/exonuclease/phosphatase" evidence="2">
    <location>
        <begin position="112"/>
        <end position="313"/>
    </location>
</feature>
<dbReference type="AlphaFoldDB" id="A0A2N6VQ95"/>
<dbReference type="Gene3D" id="3.60.10.10">
    <property type="entry name" value="Endonuclease/exonuclease/phosphatase"/>
    <property type="match status" value="1"/>
</dbReference>
<dbReference type="RefSeq" id="WP_102237926.1">
    <property type="nucleotide sequence ID" value="NZ_PNHK01000001.1"/>
</dbReference>
<evidence type="ECO:0000313" key="3">
    <source>
        <dbReference type="EMBL" id="PMD06277.1"/>
    </source>
</evidence>
<protein>
    <recommendedName>
        <fullName evidence="2">Endonuclease/exonuclease/phosphatase domain-containing protein</fullName>
    </recommendedName>
</protein>